<gene>
    <name evidence="1" type="ORF">K4G66_15215</name>
</gene>
<sequence>MNWVNHTFNDFSIRLPTQQLIGNVRRESDYYGAKKNLCEYANLSNQHYRLDHVWQHGWIRDRLLVDPAIVLTSRHANEKDQPFLVTNREQEEFLKGHGYPMVQAVGLPIIYSQVPEQELKRLPNSLLVMPMHSLETAKRKSDFDEYAKLINDLRKEFDFVLVCLHYACIRNNFWINEFDKYNIPWIEGGNVYDQNALTRLGALFSQFEYVTTNGYGSHLPYSTYFGTKTSIYGEFPPRNPEDYIEDPFFKRFPRLLKTYFPLLQEDVIREDLPFLFCHPKEAKKHTAWAEKELGVEYKMTRKEARKILKDDRFNQLKSSTINKTRHMLSQIVPEGVKQYYRSKASGNPR</sequence>
<proteinExistence type="predicted"/>
<accession>A0AA49Q0B6</accession>
<dbReference type="EMBL" id="CP120682">
    <property type="protein sequence ID" value="WKN40042.1"/>
    <property type="molecule type" value="Genomic_DNA"/>
</dbReference>
<name>A0AA49Q0B6_9BACT</name>
<dbReference type="AlphaFoldDB" id="A0AA49Q0B6"/>
<organism evidence="1">
    <name type="scientific">Roseihalotalea indica</name>
    <dbReference type="NCBI Taxonomy" id="2867963"/>
    <lineage>
        <taxon>Bacteria</taxon>
        <taxon>Pseudomonadati</taxon>
        <taxon>Bacteroidota</taxon>
        <taxon>Cytophagia</taxon>
        <taxon>Cytophagales</taxon>
        <taxon>Catalimonadaceae</taxon>
        <taxon>Roseihalotalea</taxon>
    </lineage>
</organism>
<reference evidence="1" key="1">
    <citation type="journal article" date="2023" name="Comput. Struct. Biotechnol. J.">
        <title>Discovery of a novel marine Bacteroidetes with a rich repertoire of carbohydrate-active enzymes.</title>
        <authorList>
            <person name="Chen B."/>
            <person name="Liu G."/>
            <person name="Chen Q."/>
            <person name="Wang H."/>
            <person name="Liu L."/>
            <person name="Tang K."/>
        </authorList>
    </citation>
    <scope>NUCLEOTIDE SEQUENCE</scope>
    <source>
        <strain evidence="1">TK19036</strain>
    </source>
</reference>
<evidence type="ECO:0000313" key="1">
    <source>
        <dbReference type="EMBL" id="WKN40042.1"/>
    </source>
</evidence>
<reference evidence="1" key="2">
    <citation type="journal article" date="2024" name="Antonie Van Leeuwenhoek">
        <title>Roseihalotalea indica gen. nov., sp. nov., a halophilic Bacteroidetes from mesopelagic Southwest Indian Ocean with higher carbohydrate metabolic potential.</title>
        <authorList>
            <person name="Chen B."/>
            <person name="Zhang M."/>
            <person name="Lin D."/>
            <person name="Ye J."/>
            <person name="Tang K."/>
        </authorList>
    </citation>
    <scope>NUCLEOTIDE SEQUENCE</scope>
    <source>
        <strain evidence="1">TK19036</strain>
    </source>
</reference>
<protein>
    <submittedName>
        <fullName evidence="1">Uncharacterized protein</fullName>
    </submittedName>
</protein>